<dbReference type="OrthoDB" id="826539at2"/>
<proteinExistence type="predicted"/>
<evidence type="ECO:0008006" key="4">
    <source>
        <dbReference type="Google" id="ProtNLM"/>
    </source>
</evidence>
<dbReference type="Proteomes" id="UP000067626">
    <property type="component" value="Chromosome"/>
</dbReference>
<dbReference type="PATRIC" id="fig|52.7.peg.4646"/>
<name>A0A0K1EGT9_CHOCO</name>
<organism evidence="2 3">
    <name type="scientific">Chondromyces crocatus</name>
    <dbReference type="NCBI Taxonomy" id="52"/>
    <lineage>
        <taxon>Bacteria</taxon>
        <taxon>Pseudomonadati</taxon>
        <taxon>Myxococcota</taxon>
        <taxon>Polyangia</taxon>
        <taxon>Polyangiales</taxon>
        <taxon>Polyangiaceae</taxon>
        <taxon>Chondromyces</taxon>
    </lineage>
</organism>
<dbReference type="Pfam" id="PF13031">
    <property type="entry name" value="DUF3892"/>
    <property type="match status" value="1"/>
</dbReference>
<protein>
    <recommendedName>
        <fullName evidence="4">DUF3892 domain-containing protein</fullName>
    </recommendedName>
</protein>
<dbReference type="AlphaFoldDB" id="A0A0K1EGT9"/>
<evidence type="ECO:0000256" key="1">
    <source>
        <dbReference type="SAM" id="MobiDB-lite"/>
    </source>
</evidence>
<dbReference type="STRING" id="52.CMC5_042230"/>
<dbReference type="InterPro" id="IPR024997">
    <property type="entry name" value="DUF3892"/>
</dbReference>
<sequence length="94" mass="10580">MANERRVDCVITSGQTEAHQRILAIGGEYQGSRWQDTQQEAIANIETGRKSYYVKEPGGPRVEVVVGSRNGKKYLKTENDGEQPNNLLSLRECR</sequence>
<evidence type="ECO:0000313" key="2">
    <source>
        <dbReference type="EMBL" id="AKT40070.1"/>
    </source>
</evidence>
<dbReference type="RefSeq" id="WP_050432050.1">
    <property type="nucleotide sequence ID" value="NZ_CP012159.1"/>
</dbReference>
<dbReference type="KEGG" id="ccro:CMC5_042230"/>
<feature type="region of interest" description="Disordered" evidence="1">
    <location>
        <begin position="75"/>
        <end position="94"/>
    </location>
</feature>
<keyword evidence="3" id="KW-1185">Reference proteome</keyword>
<dbReference type="EMBL" id="CP012159">
    <property type="protein sequence ID" value="AKT40070.1"/>
    <property type="molecule type" value="Genomic_DNA"/>
</dbReference>
<accession>A0A0K1EGT9</accession>
<gene>
    <name evidence="2" type="ORF">CMC5_042230</name>
</gene>
<reference evidence="2 3" key="1">
    <citation type="submission" date="2015-07" db="EMBL/GenBank/DDBJ databases">
        <title>Genome analysis of myxobacterium Chondromyces crocatus Cm c5 reveals a high potential for natural compound synthesis and the genetic basis for the loss of fruiting body formation.</title>
        <authorList>
            <person name="Zaburannyi N."/>
            <person name="Bunk B."/>
            <person name="Maier J."/>
            <person name="Overmann J."/>
            <person name="Mueller R."/>
        </authorList>
    </citation>
    <scope>NUCLEOTIDE SEQUENCE [LARGE SCALE GENOMIC DNA]</scope>
    <source>
        <strain evidence="2 3">Cm c5</strain>
    </source>
</reference>
<evidence type="ECO:0000313" key="3">
    <source>
        <dbReference type="Proteomes" id="UP000067626"/>
    </source>
</evidence>